<dbReference type="OrthoDB" id="6368171at2759"/>
<feature type="region of interest" description="Disordered" evidence="1">
    <location>
        <begin position="1"/>
        <end position="20"/>
    </location>
</feature>
<dbReference type="EMBL" id="CAKKLH010000285">
    <property type="protein sequence ID" value="CAH0108564.1"/>
    <property type="molecule type" value="Genomic_DNA"/>
</dbReference>
<name>A0A8J2W838_9CRUS</name>
<dbReference type="AlphaFoldDB" id="A0A8J2W838"/>
<evidence type="ECO:0000313" key="2">
    <source>
        <dbReference type="EMBL" id="CAH0108564.1"/>
    </source>
</evidence>
<feature type="region of interest" description="Disordered" evidence="1">
    <location>
        <begin position="625"/>
        <end position="718"/>
    </location>
</feature>
<evidence type="ECO:0000256" key="1">
    <source>
        <dbReference type="SAM" id="MobiDB-lite"/>
    </source>
</evidence>
<evidence type="ECO:0000313" key="3">
    <source>
        <dbReference type="Proteomes" id="UP000789390"/>
    </source>
</evidence>
<evidence type="ECO:0008006" key="4">
    <source>
        <dbReference type="Google" id="ProtNLM"/>
    </source>
</evidence>
<feature type="region of interest" description="Disordered" evidence="1">
    <location>
        <begin position="201"/>
        <end position="227"/>
    </location>
</feature>
<sequence length="718" mass="80318">MASSLPSFPPFDMDEDQSSVGPRWSKWVNRFDNFMAALNITDDTRRKALILHYGGERVFEIFETLDSIARVVTPATATTAAVNETCYEAARRALSDHFTPRVNTDFEMFTFRQSRQQDGESFEAFHTRLQRLAKNCGFTEKDREIKAQLTIGCTSTELRRKILEKPAMTLDAVLNKARAIEAAATQASKMEQETEQTALAMKHNKPTRNFSKRQDEDDHHETFRQSQQPIDRTNCSFCGGRFHQRLASCPARFHQCSRCLNIHHFEEFCRSPKRERPSRSNQLNSGILKQQNSSYHSAKRKESTNVTIAENSDSESDDEHSFHISTKSLQAARFEVAVNNIKISVIADSGSTVTLLDRNAYRSLGKPKLLPTSVKIYTYNSKEPLPLQGELQVNISHGNSNTVAGTVYVCRGDGGNLLSGEMATKLGLLYMANAVTIPKLFSGKQKNYSTQPHIKKAKQHLNFVTASPIPKSMTTSETQEPSEAHPEIQTDITAVTSTHFKGLEQPIASTDRTTKKKHSESSKSKELQAKATQLAYRNRQGMSKTKGPFRRRTWFPNITKEHFLLSYGATPHTITRTNGSKIAASSKDKPDTQPVAFSTPHNCNAPVASKSEAVRATTLSTLQCSYHQPPPNAEQPLPPDGDDCHKWPEADVQNPAPHENEPPNADHLPPLPSDDEDDDQQIPATPERRGPRSKRRPNSPHEGGKGTQSKKQDDDQQI</sequence>
<proteinExistence type="predicted"/>
<feature type="compositionally biased region" description="Basic and acidic residues" evidence="1">
    <location>
        <begin position="212"/>
        <end position="223"/>
    </location>
</feature>
<dbReference type="PANTHER" id="PTHR33198:SF21">
    <property type="entry name" value="RETROTRANSPOSON GAG DOMAIN-CONTAINING PROTEIN"/>
    <property type="match status" value="1"/>
</dbReference>
<feature type="region of interest" description="Disordered" evidence="1">
    <location>
        <begin position="271"/>
        <end position="320"/>
    </location>
</feature>
<feature type="compositionally biased region" description="Pro residues" evidence="1">
    <location>
        <begin position="628"/>
        <end position="639"/>
    </location>
</feature>
<feature type="region of interest" description="Disordered" evidence="1">
    <location>
        <begin position="579"/>
        <end position="609"/>
    </location>
</feature>
<dbReference type="Proteomes" id="UP000789390">
    <property type="component" value="Unassembled WGS sequence"/>
</dbReference>
<keyword evidence="3" id="KW-1185">Reference proteome</keyword>
<feature type="compositionally biased region" description="Polar residues" evidence="1">
    <location>
        <begin position="279"/>
        <end position="296"/>
    </location>
</feature>
<dbReference type="PANTHER" id="PTHR33198">
    <property type="entry name" value="ANK_REP_REGION DOMAIN-CONTAINING PROTEIN-RELATED"/>
    <property type="match status" value="1"/>
</dbReference>
<feature type="compositionally biased region" description="Basic and acidic residues" evidence="1">
    <location>
        <begin position="519"/>
        <end position="528"/>
    </location>
</feature>
<comment type="caution">
    <text evidence="2">The sequence shown here is derived from an EMBL/GenBank/DDBJ whole genome shotgun (WGS) entry which is preliminary data.</text>
</comment>
<protein>
    <recommendedName>
        <fullName evidence="4">Peptidase A2 domain-containing protein</fullName>
    </recommendedName>
</protein>
<gene>
    <name evidence="2" type="ORF">DGAL_LOCUS11960</name>
</gene>
<reference evidence="2" key="1">
    <citation type="submission" date="2021-11" db="EMBL/GenBank/DDBJ databases">
        <authorList>
            <person name="Schell T."/>
        </authorList>
    </citation>
    <scope>NUCLEOTIDE SEQUENCE</scope>
    <source>
        <strain evidence="2">M5</strain>
    </source>
</reference>
<feature type="compositionally biased region" description="Low complexity" evidence="1">
    <location>
        <begin position="654"/>
        <end position="668"/>
    </location>
</feature>
<accession>A0A8J2W838</accession>
<organism evidence="2 3">
    <name type="scientific">Daphnia galeata</name>
    <dbReference type="NCBI Taxonomy" id="27404"/>
    <lineage>
        <taxon>Eukaryota</taxon>
        <taxon>Metazoa</taxon>
        <taxon>Ecdysozoa</taxon>
        <taxon>Arthropoda</taxon>
        <taxon>Crustacea</taxon>
        <taxon>Branchiopoda</taxon>
        <taxon>Diplostraca</taxon>
        <taxon>Cladocera</taxon>
        <taxon>Anomopoda</taxon>
        <taxon>Daphniidae</taxon>
        <taxon>Daphnia</taxon>
    </lineage>
</organism>
<feature type="region of interest" description="Disordered" evidence="1">
    <location>
        <begin position="505"/>
        <end position="528"/>
    </location>
</feature>